<sequence>MHGTRLGGRLREGVGIVLEMGVGPRLGDAQDSRREKTLAKGGNRELCGRDEGCVTRGPSSLASIANDNPSSSALIVIENPSSSTIISSINQLHQLVLELRAREEWRIAEEDGLSMTIKVEEDGLLTTSDTEDGLSMTIEAIWAAQRAWPCPSVIPPPPPLLLSSCDPMPEILARSAAIPPLPPLRSRDPTPDLALTCALRLHFATVKKLRERRRIHQINSMCDPSSTRLPHHRFSPPSIASSSPH</sequence>
<feature type="region of interest" description="Disordered" evidence="1">
    <location>
        <begin position="25"/>
        <end position="44"/>
    </location>
</feature>
<comment type="caution">
    <text evidence="2">The sequence shown here is derived from an EMBL/GenBank/DDBJ whole genome shotgun (WGS) entry which is preliminary data.</text>
</comment>
<organism evidence="2 3">
    <name type="scientific">Dendrobium thyrsiflorum</name>
    <name type="common">Pinecone-like raceme dendrobium</name>
    <name type="synonym">Orchid</name>
    <dbReference type="NCBI Taxonomy" id="117978"/>
    <lineage>
        <taxon>Eukaryota</taxon>
        <taxon>Viridiplantae</taxon>
        <taxon>Streptophyta</taxon>
        <taxon>Embryophyta</taxon>
        <taxon>Tracheophyta</taxon>
        <taxon>Spermatophyta</taxon>
        <taxon>Magnoliopsida</taxon>
        <taxon>Liliopsida</taxon>
        <taxon>Asparagales</taxon>
        <taxon>Orchidaceae</taxon>
        <taxon>Epidendroideae</taxon>
        <taxon>Malaxideae</taxon>
        <taxon>Dendrobiinae</taxon>
        <taxon>Dendrobium</taxon>
    </lineage>
</organism>
<evidence type="ECO:0000313" key="3">
    <source>
        <dbReference type="Proteomes" id="UP001552299"/>
    </source>
</evidence>
<dbReference type="Proteomes" id="UP001552299">
    <property type="component" value="Unassembled WGS sequence"/>
</dbReference>
<protein>
    <submittedName>
        <fullName evidence="2">Uncharacterized protein</fullName>
    </submittedName>
</protein>
<feature type="compositionally biased region" description="Polar residues" evidence="1">
    <location>
        <begin position="217"/>
        <end position="228"/>
    </location>
</feature>
<dbReference type="AlphaFoldDB" id="A0ABD0VG43"/>
<gene>
    <name evidence="2" type="ORF">M5K25_007741</name>
</gene>
<keyword evidence="3" id="KW-1185">Reference proteome</keyword>
<name>A0ABD0VG43_DENTH</name>
<accession>A0ABD0VG43</accession>
<evidence type="ECO:0000313" key="2">
    <source>
        <dbReference type="EMBL" id="KAL0923675.1"/>
    </source>
</evidence>
<reference evidence="2 3" key="1">
    <citation type="journal article" date="2024" name="Plant Biotechnol. J.">
        <title>Dendrobium thyrsiflorum genome and its molecular insights into genes involved in important horticultural traits.</title>
        <authorList>
            <person name="Chen B."/>
            <person name="Wang J.Y."/>
            <person name="Zheng P.J."/>
            <person name="Li K.L."/>
            <person name="Liang Y.M."/>
            <person name="Chen X.F."/>
            <person name="Zhang C."/>
            <person name="Zhao X."/>
            <person name="He X."/>
            <person name="Zhang G.Q."/>
            <person name="Liu Z.J."/>
            <person name="Xu Q."/>
        </authorList>
    </citation>
    <scope>NUCLEOTIDE SEQUENCE [LARGE SCALE GENOMIC DNA]</scope>
    <source>
        <strain evidence="2">GZMU011</strain>
    </source>
</reference>
<evidence type="ECO:0000256" key="1">
    <source>
        <dbReference type="SAM" id="MobiDB-lite"/>
    </source>
</evidence>
<proteinExistence type="predicted"/>
<feature type="compositionally biased region" description="Basic and acidic residues" evidence="1">
    <location>
        <begin position="28"/>
        <end position="44"/>
    </location>
</feature>
<dbReference type="EMBL" id="JANQDX010000006">
    <property type="protein sequence ID" value="KAL0923675.1"/>
    <property type="molecule type" value="Genomic_DNA"/>
</dbReference>
<feature type="region of interest" description="Disordered" evidence="1">
    <location>
        <begin position="217"/>
        <end position="245"/>
    </location>
</feature>